<evidence type="ECO:0000313" key="1">
    <source>
        <dbReference type="EMBL" id="ADD08050.1"/>
    </source>
</evidence>
<dbReference type="EMBL" id="CP001941">
    <property type="protein sequence ID" value="ADD08050.1"/>
    <property type="molecule type" value="Genomic_DNA"/>
</dbReference>
<dbReference type="AlphaFoldDB" id="B5IDH3"/>
<reference evidence="1" key="1">
    <citation type="submission" date="2010-02" db="EMBL/GenBank/DDBJ databases">
        <title>Complete sequence of Aciduliprofundum boonei T469.</title>
        <authorList>
            <consortium name="US DOE Joint Genome Institute"/>
            <person name="Lucas S."/>
            <person name="Copeland A."/>
            <person name="Lapidus A."/>
            <person name="Cheng J.-F."/>
            <person name="Bruce D."/>
            <person name="Goodwin L."/>
            <person name="Pitluck S."/>
            <person name="Saunders E."/>
            <person name="Detter J.C."/>
            <person name="Han C."/>
            <person name="Tapia R."/>
            <person name="Land M."/>
            <person name="Hauser L."/>
            <person name="Kyrpides N."/>
            <person name="Mikhailova N."/>
            <person name="Flores G."/>
            <person name="Reysenbach A.-L."/>
            <person name="Woyke T."/>
        </authorList>
    </citation>
    <scope>NUCLEOTIDE SEQUENCE</scope>
    <source>
        <strain evidence="1">T469</strain>
    </source>
</reference>
<dbReference type="Pfam" id="PF08889">
    <property type="entry name" value="WbqC"/>
    <property type="match status" value="1"/>
</dbReference>
<dbReference type="OrthoDB" id="199543at2157"/>
<name>B5IDH3_ACIB4</name>
<sequence length="231" mass="27258">MFDLDKIVAAHQPNYLPWIGYFHKILKSDVFIILDHVQFSRRGFINRNRVKGPKGAVWLTVPVRVHGTMRIMDVHIDNTKKWNKKHADTLKAFYAKAPYFEEVYPILREVYELRWESLAEFNIEIIMRIVNMLDINRKFIRSSTLELQGKKMDMIIELCKKVGATVYFSGKGAMRYQDPKVFEKNGIKLVYQEFEHPVYPQRFGDFVPNLSILDMLFNVGIKNTREILKNL</sequence>
<dbReference type="STRING" id="439481.Aboo_0238"/>
<organism evidence="1 2">
    <name type="scientific">Aciduliprofundum boonei (strain DSM 19572 / T469)</name>
    <dbReference type="NCBI Taxonomy" id="439481"/>
    <lineage>
        <taxon>Archaea</taxon>
        <taxon>Methanobacteriati</taxon>
        <taxon>Thermoplasmatota</taxon>
        <taxon>DHVE2 group</taxon>
        <taxon>Candidatus Aciduliprofundum</taxon>
    </lineage>
</organism>
<dbReference type="KEGG" id="abi:Aboo_0238"/>
<proteinExistence type="predicted"/>
<dbReference type="GeneID" id="8827180"/>
<dbReference type="Proteomes" id="UP000001400">
    <property type="component" value="Chromosome"/>
</dbReference>
<accession>B5IDH3</accession>
<evidence type="ECO:0000313" key="2">
    <source>
        <dbReference type="Proteomes" id="UP000001400"/>
    </source>
</evidence>
<keyword evidence="2" id="KW-1185">Reference proteome</keyword>
<dbReference type="InterPro" id="IPR014985">
    <property type="entry name" value="WbqC"/>
</dbReference>
<gene>
    <name evidence="1" type="ordered locus">Aboo_0238</name>
</gene>
<protein>
    <submittedName>
        <fullName evidence="1">WbqC-like family protein</fullName>
    </submittedName>
</protein>
<dbReference type="eggNOG" id="arCOG06939">
    <property type="taxonomic scope" value="Archaea"/>
</dbReference>
<dbReference type="HOGENOM" id="CLU_079350_0_0_2"/>
<dbReference type="RefSeq" id="WP_008084385.1">
    <property type="nucleotide sequence ID" value="NC_013926.1"/>
</dbReference>